<dbReference type="InterPro" id="IPR050320">
    <property type="entry name" value="N5-glutamine_MTase"/>
</dbReference>
<organism evidence="8 9">
    <name type="scientific">Desulfomicrobium macestii</name>
    <dbReference type="NCBI Taxonomy" id="90731"/>
    <lineage>
        <taxon>Bacteria</taxon>
        <taxon>Pseudomonadati</taxon>
        <taxon>Thermodesulfobacteriota</taxon>
        <taxon>Desulfovibrionia</taxon>
        <taxon>Desulfovibrionales</taxon>
        <taxon>Desulfomicrobiaceae</taxon>
        <taxon>Desulfomicrobium</taxon>
    </lineage>
</organism>
<dbReference type="InterPro" id="IPR019874">
    <property type="entry name" value="RF_methyltr_PrmC"/>
</dbReference>
<accession>A0ABR9H346</accession>
<name>A0ABR9H346_9BACT</name>
<dbReference type="Pfam" id="PF05175">
    <property type="entry name" value="MTS"/>
    <property type="match status" value="1"/>
</dbReference>
<dbReference type="NCBIfam" id="TIGR03534">
    <property type="entry name" value="RF_mod_PrmC"/>
    <property type="match status" value="1"/>
</dbReference>
<dbReference type="GO" id="GO:0032259">
    <property type="term" value="P:methylation"/>
    <property type="evidence" value="ECO:0007669"/>
    <property type="project" value="UniProtKB-KW"/>
</dbReference>
<sequence>MPMPSRKSILEHWEKLLLESGVDSPRLSAQVLLAHVLGISRLDMLLESGASVDEPCRLRMAELCRRRMAGEPVAYIVGEREFYGFAFHVGPEVLIPRPETELIIDHLLDSLGKDSCLKVLDVGTGSGALAVSCANLFPNFRIVAVDISFDALKVARKNARLHNVTDRILLLQGDLLESLRTDVFDVVLANLPYVPLSTRESLSREVLCHEPEIALFSGPDGLDCYRALALSLRGAMKPGALLLCEIDHTHGQAMTELFSGIARDVRIVQDYAGLDRVAIVVF</sequence>
<dbReference type="PANTHER" id="PTHR18895:SF74">
    <property type="entry name" value="MTRF1L RELEASE FACTOR GLUTAMINE METHYLTRANSFERASE"/>
    <property type="match status" value="1"/>
</dbReference>
<comment type="similarity">
    <text evidence="5">Belongs to the protein N5-glutamine methyltransferase family. PrmC subfamily.</text>
</comment>
<dbReference type="CDD" id="cd02440">
    <property type="entry name" value="AdoMet_MTases"/>
    <property type="match status" value="1"/>
</dbReference>
<dbReference type="Gene3D" id="1.10.8.10">
    <property type="entry name" value="DNA helicase RuvA subunit, C-terminal domain"/>
    <property type="match status" value="1"/>
</dbReference>
<comment type="function">
    <text evidence="5">Methylates the class 1 translation termination release factors RF1/PrfA and RF2/PrfB on the glutamine residue of the universally conserved GGQ motif.</text>
</comment>
<evidence type="ECO:0000256" key="5">
    <source>
        <dbReference type="HAMAP-Rule" id="MF_02126"/>
    </source>
</evidence>
<feature type="binding site" evidence="5">
    <location>
        <begin position="123"/>
        <end position="127"/>
    </location>
    <ligand>
        <name>S-adenosyl-L-methionine</name>
        <dbReference type="ChEBI" id="CHEBI:59789"/>
    </ligand>
</feature>
<evidence type="ECO:0000256" key="2">
    <source>
        <dbReference type="ARBA" id="ARBA00022679"/>
    </source>
</evidence>
<keyword evidence="9" id="KW-1185">Reference proteome</keyword>
<dbReference type="NCBIfam" id="TIGR00536">
    <property type="entry name" value="hemK_fam"/>
    <property type="match status" value="1"/>
</dbReference>
<dbReference type="SUPFAM" id="SSF53335">
    <property type="entry name" value="S-adenosyl-L-methionine-dependent methyltransferases"/>
    <property type="match status" value="1"/>
</dbReference>
<dbReference type="InterPro" id="IPR029063">
    <property type="entry name" value="SAM-dependent_MTases_sf"/>
</dbReference>
<dbReference type="InterPro" id="IPR004556">
    <property type="entry name" value="HemK-like"/>
</dbReference>
<feature type="domain" description="Methyltransferase small" evidence="6">
    <location>
        <begin position="107"/>
        <end position="194"/>
    </location>
</feature>
<keyword evidence="2 5" id="KW-0808">Transferase</keyword>
<reference evidence="8 9" key="1">
    <citation type="submission" date="2020-10" db="EMBL/GenBank/DDBJ databases">
        <title>Genomic Encyclopedia of Type Strains, Phase IV (KMG-IV): sequencing the most valuable type-strain genomes for metagenomic binning, comparative biology and taxonomic classification.</title>
        <authorList>
            <person name="Goeker M."/>
        </authorList>
    </citation>
    <scope>NUCLEOTIDE SEQUENCE [LARGE SCALE GENOMIC DNA]</scope>
    <source>
        <strain evidence="8 9">DSM 4194</strain>
    </source>
</reference>
<dbReference type="PANTHER" id="PTHR18895">
    <property type="entry name" value="HEMK METHYLTRANSFERASE"/>
    <property type="match status" value="1"/>
</dbReference>
<dbReference type="Gene3D" id="3.40.50.150">
    <property type="entry name" value="Vaccinia Virus protein VP39"/>
    <property type="match status" value="1"/>
</dbReference>
<dbReference type="InterPro" id="IPR040758">
    <property type="entry name" value="PrmC_N"/>
</dbReference>
<comment type="caution">
    <text evidence="5">Lacks conserved residue(s) required for the propagation of feature annotation.</text>
</comment>
<evidence type="ECO:0000256" key="4">
    <source>
        <dbReference type="ARBA" id="ARBA00048391"/>
    </source>
</evidence>
<feature type="binding site" evidence="5">
    <location>
        <position position="190"/>
    </location>
    <ligand>
        <name>S-adenosyl-L-methionine</name>
        <dbReference type="ChEBI" id="CHEBI:59789"/>
    </ligand>
</feature>
<dbReference type="InterPro" id="IPR007848">
    <property type="entry name" value="Small_mtfrase_dom"/>
</dbReference>
<dbReference type="Pfam" id="PF17827">
    <property type="entry name" value="PrmC_N"/>
    <property type="match status" value="1"/>
</dbReference>
<evidence type="ECO:0000256" key="3">
    <source>
        <dbReference type="ARBA" id="ARBA00022691"/>
    </source>
</evidence>
<dbReference type="EMBL" id="JADBGG010000011">
    <property type="protein sequence ID" value="MBE1425103.1"/>
    <property type="molecule type" value="Genomic_DNA"/>
</dbReference>
<comment type="catalytic activity">
    <reaction evidence="4 5">
        <text>L-glutaminyl-[peptide chain release factor] + S-adenosyl-L-methionine = N(5)-methyl-L-glutaminyl-[peptide chain release factor] + S-adenosyl-L-homocysteine + H(+)</text>
        <dbReference type="Rhea" id="RHEA:42896"/>
        <dbReference type="Rhea" id="RHEA-COMP:10271"/>
        <dbReference type="Rhea" id="RHEA-COMP:10272"/>
        <dbReference type="ChEBI" id="CHEBI:15378"/>
        <dbReference type="ChEBI" id="CHEBI:30011"/>
        <dbReference type="ChEBI" id="CHEBI:57856"/>
        <dbReference type="ChEBI" id="CHEBI:59789"/>
        <dbReference type="ChEBI" id="CHEBI:61891"/>
        <dbReference type="EC" id="2.1.1.297"/>
    </reaction>
</comment>
<feature type="domain" description="Release factor glutamine methyltransferase N-terminal" evidence="7">
    <location>
        <begin position="9"/>
        <end position="78"/>
    </location>
</feature>
<evidence type="ECO:0000313" key="9">
    <source>
        <dbReference type="Proteomes" id="UP000639010"/>
    </source>
</evidence>
<dbReference type="EC" id="2.1.1.297" evidence="5"/>
<gene>
    <name evidence="5" type="primary">prmC</name>
    <name evidence="8" type="ORF">H4684_001747</name>
</gene>
<comment type="caution">
    <text evidence="8">The sequence shown here is derived from an EMBL/GenBank/DDBJ whole genome shotgun (WGS) entry which is preliminary data.</text>
</comment>
<dbReference type="HAMAP" id="MF_02126">
    <property type="entry name" value="RF_methyltr_PrmC"/>
    <property type="match status" value="1"/>
</dbReference>
<dbReference type="GO" id="GO:0102559">
    <property type="term" value="F:peptide chain release factor N(5)-glutamine methyltransferase activity"/>
    <property type="evidence" value="ECO:0007669"/>
    <property type="project" value="UniProtKB-EC"/>
</dbReference>
<protein>
    <recommendedName>
        <fullName evidence="5">Release factor glutamine methyltransferase</fullName>
        <shortName evidence="5">RF MTase</shortName>
        <ecNumber evidence="5">2.1.1.297</ecNumber>
    </recommendedName>
    <alternativeName>
        <fullName evidence="5">N5-glutamine methyltransferase PrmC</fullName>
    </alternativeName>
    <alternativeName>
        <fullName evidence="5">Protein-(glutamine-N5) MTase PrmC</fullName>
    </alternativeName>
    <alternativeName>
        <fullName evidence="5">Protein-glutamine N-methyltransferase PrmC</fullName>
    </alternativeName>
</protein>
<evidence type="ECO:0000259" key="7">
    <source>
        <dbReference type="Pfam" id="PF17827"/>
    </source>
</evidence>
<evidence type="ECO:0000256" key="1">
    <source>
        <dbReference type="ARBA" id="ARBA00022603"/>
    </source>
</evidence>
<keyword evidence="3 5" id="KW-0949">S-adenosyl-L-methionine</keyword>
<dbReference type="Proteomes" id="UP000639010">
    <property type="component" value="Unassembled WGS sequence"/>
</dbReference>
<keyword evidence="1 5" id="KW-0489">Methyltransferase</keyword>
<feature type="binding site" evidence="5">
    <location>
        <position position="146"/>
    </location>
    <ligand>
        <name>S-adenosyl-L-methionine</name>
        <dbReference type="ChEBI" id="CHEBI:59789"/>
    </ligand>
</feature>
<evidence type="ECO:0000259" key="6">
    <source>
        <dbReference type="Pfam" id="PF05175"/>
    </source>
</evidence>
<proteinExistence type="inferred from homology"/>
<evidence type="ECO:0000313" key="8">
    <source>
        <dbReference type="EMBL" id="MBE1425103.1"/>
    </source>
</evidence>